<dbReference type="KEGG" id="ppn:Palpr_0704"/>
<dbReference type="STRING" id="694427.Palpr_0704"/>
<dbReference type="SUPFAM" id="SSF53335">
    <property type="entry name" value="S-adenosyl-L-methionine-dependent methyltransferases"/>
    <property type="match status" value="1"/>
</dbReference>
<reference key="1">
    <citation type="submission" date="2010-11" db="EMBL/GenBank/DDBJ databases">
        <title>The complete genome of Paludibacter propionicigenes DSM 17365.</title>
        <authorList>
            <consortium name="US DOE Joint Genome Institute (JGI-PGF)"/>
            <person name="Lucas S."/>
            <person name="Copeland A."/>
            <person name="Lapidus A."/>
            <person name="Bruce D."/>
            <person name="Goodwin L."/>
            <person name="Pitluck S."/>
            <person name="Kyrpides N."/>
            <person name="Mavromatis K."/>
            <person name="Ivanova N."/>
            <person name="Munk A.C."/>
            <person name="Brettin T."/>
            <person name="Detter J.C."/>
            <person name="Han C."/>
            <person name="Tapia R."/>
            <person name="Land M."/>
            <person name="Hauser L."/>
            <person name="Markowitz V."/>
            <person name="Cheng J.-F."/>
            <person name="Hugenholtz P."/>
            <person name="Woyke T."/>
            <person name="Wu D."/>
            <person name="Gronow S."/>
            <person name="Wellnitz S."/>
            <person name="Brambilla E."/>
            <person name="Klenk H.-P."/>
            <person name="Eisen J.A."/>
        </authorList>
    </citation>
    <scope>NUCLEOTIDE SEQUENCE</scope>
    <source>
        <strain>WB4</strain>
    </source>
</reference>
<dbReference type="InterPro" id="IPR029063">
    <property type="entry name" value="SAM-dependent_MTases_sf"/>
</dbReference>
<accession>E4T2B6</accession>
<organism evidence="1 2">
    <name type="scientific">Paludibacter propionicigenes (strain DSM 17365 / JCM 13257 / WB4)</name>
    <dbReference type="NCBI Taxonomy" id="694427"/>
    <lineage>
        <taxon>Bacteria</taxon>
        <taxon>Pseudomonadati</taxon>
        <taxon>Bacteroidota</taxon>
        <taxon>Bacteroidia</taxon>
        <taxon>Bacteroidales</taxon>
        <taxon>Paludibacteraceae</taxon>
        <taxon>Paludibacter</taxon>
    </lineage>
</organism>
<keyword evidence="2" id="KW-1185">Reference proteome</keyword>
<dbReference type="EMBL" id="CP002345">
    <property type="protein sequence ID" value="ADQ78860.1"/>
    <property type="molecule type" value="Genomic_DNA"/>
</dbReference>
<sequence>MPNTEADENIRKQIKEQISFNKGKNLFTAAGSHSLQFIEGTASLIDKIRTLDVQSEQLLIDYLADESLQEFCRVNQYFSFNTESVTELKMLYTELNQKIRLLNVDAQQSELDKLSQEHYTKLCDWLVRTNKFAETMYANDEEYVQPVACSEYAPDLQLRLLHIDLESLQEPILDIGCGRELNLVNYLCDNGFEAYGIDRFENNNPFYTKTDWLEYDYQPNFWGTVISNLGFSNHFVHHNLRVDGNFKVYAQKYMEILASLKIGGSFYYAPNLPFIEKHLDKNKFQYSGFRVEGSEFAASRVVKL</sequence>
<dbReference type="AlphaFoldDB" id="E4T2B6"/>
<dbReference type="eggNOG" id="COG0500">
    <property type="taxonomic scope" value="Bacteria"/>
</dbReference>
<evidence type="ECO:0000313" key="2">
    <source>
        <dbReference type="Proteomes" id="UP000008718"/>
    </source>
</evidence>
<dbReference type="Proteomes" id="UP000008718">
    <property type="component" value="Chromosome"/>
</dbReference>
<gene>
    <name evidence="1" type="ordered locus">Palpr_0704</name>
</gene>
<reference evidence="1 2" key="2">
    <citation type="journal article" date="2011" name="Stand. Genomic Sci.">
        <title>Complete genome sequence of Paludibacter propionicigenes type strain (WB4).</title>
        <authorList>
            <person name="Gronow S."/>
            <person name="Munk C."/>
            <person name="Lapidus A."/>
            <person name="Nolan M."/>
            <person name="Lucas S."/>
            <person name="Hammon N."/>
            <person name="Deshpande S."/>
            <person name="Cheng J.F."/>
            <person name="Tapia R."/>
            <person name="Han C."/>
            <person name="Goodwin L."/>
            <person name="Pitluck S."/>
            <person name="Liolios K."/>
            <person name="Ivanova N."/>
            <person name="Mavromatis K."/>
            <person name="Mikhailova N."/>
            <person name="Pati A."/>
            <person name="Chen A."/>
            <person name="Palaniappan K."/>
            <person name="Land M."/>
            <person name="Hauser L."/>
            <person name="Chang Y.J."/>
            <person name="Jeffries C.D."/>
            <person name="Brambilla E."/>
            <person name="Rohde M."/>
            <person name="Goker M."/>
            <person name="Detter J.C."/>
            <person name="Woyke T."/>
            <person name="Bristow J."/>
            <person name="Eisen J.A."/>
            <person name="Markowitz V."/>
            <person name="Hugenholtz P."/>
            <person name="Kyrpides N.C."/>
            <person name="Klenk H.P."/>
        </authorList>
    </citation>
    <scope>NUCLEOTIDE SEQUENCE [LARGE SCALE GENOMIC DNA]</scope>
    <source>
        <strain evidence="2">DSM 17365 / JCM 13257 / WB4</strain>
    </source>
</reference>
<protein>
    <submittedName>
        <fullName evidence="1">Uncharacterized protein</fullName>
    </submittedName>
</protein>
<proteinExistence type="predicted"/>
<dbReference type="OrthoDB" id="2615562at2"/>
<dbReference type="HOGENOM" id="CLU_885195_0_0_10"/>
<dbReference type="Gene3D" id="3.40.50.150">
    <property type="entry name" value="Vaccinia Virus protein VP39"/>
    <property type="match status" value="1"/>
</dbReference>
<dbReference type="RefSeq" id="WP_013444229.1">
    <property type="nucleotide sequence ID" value="NC_014734.1"/>
</dbReference>
<name>E4T2B6_PALPW</name>
<evidence type="ECO:0000313" key="1">
    <source>
        <dbReference type="EMBL" id="ADQ78860.1"/>
    </source>
</evidence>